<keyword evidence="1" id="KW-0732">Signal</keyword>
<protein>
    <submittedName>
        <fullName evidence="3">Copper amine oxidase N-terminal domain-containing protein</fullName>
    </submittedName>
</protein>
<evidence type="ECO:0000256" key="1">
    <source>
        <dbReference type="SAM" id="SignalP"/>
    </source>
</evidence>
<sequence>MKKTVALLMCLAVLVPQQVFGMQLFVGNKEVLSDAGPVKVNGSVLVPISIVSDELGAKTDWNPQMRKVTVKKGETVIQLQLGNKVALVNGKKSVLEVEPQLINKRTMVPLRFVATALGEKVEYVAQTGSVLIGSDKGQVKLQKKLTKADVSKAKIAKLLSLPEKDLVEIGFMDLTGDKKEEIIVKVLSHYEIWPTDVAVFTQDYKLLLKEAYGDNANGYYMGFGINKETGNFVTKTILHGSVYYTEKASIESDEDIEYIENMMGEESEKMIRRLSTFIEIPFEKF</sequence>
<evidence type="ECO:0000313" key="3">
    <source>
        <dbReference type="EMBL" id="MFC4805578.1"/>
    </source>
</evidence>
<keyword evidence="4" id="KW-1185">Reference proteome</keyword>
<evidence type="ECO:0000313" key="4">
    <source>
        <dbReference type="Proteomes" id="UP001595916"/>
    </source>
</evidence>
<evidence type="ECO:0000259" key="2">
    <source>
        <dbReference type="Pfam" id="PF07833"/>
    </source>
</evidence>
<dbReference type="EMBL" id="JBHSHL010000052">
    <property type="protein sequence ID" value="MFC4805578.1"/>
    <property type="molecule type" value="Genomic_DNA"/>
</dbReference>
<dbReference type="Pfam" id="PF07833">
    <property type="entry name" value="Cu_amine_oxidN1"/>
    <property type="match status" value="1"/>
</dbReference>
<feature type="domain" description="Copper amine oxidase-like N-terminal" evidence="2">
    <location>
        <begin position="26"/>
        <end position="132"/>
    </location>
</feature>
<dbReference type="Gene3D" id="3.30.457.10">
    <property type="entry name" value="Copper amine oxidase-like, N-terminal domain"/>
    <property type="match status" value="1"/>
</dbReference>
<dbReference type="SUPFAM" id="SSF55383">
    <property type="entry name" value="Copper amine oxidase, domain N"/>
    <property type="match status" value="1"/>
</dbReference>
<accession>A0ABV9QNQ9</accession>
<dbReference type="Proteomes" id="UP001595916">
    <property type="component" value="Unassembled WGS sequence"/>
</dbReference>
<feature type="chain" id="PRO_5046989358" evidence="1">
    <location>
        <begin position="22"/>
        <end position="285"/>
    </location>
</feature>
<proteinExistence type="predicted"/>
<dbReference type="InterPro" id="IPR012854">
    <property type="entry name" value="Cu_amine_oxidase-like_N"/>
</dbReference>
<comment type="caution">
    <text evidence="3">The sequence shown here is derived from an EMBL/GenBank/DDBJ whole genome shotgun (WGS) entry which is preliminary data.</text>
</comment>
<name>A0ABV9QNQ9_9FIRM</name>
<reference evidence="4" key="1">
    <citation type="journal article" date="2019" name="Int. J. Syst. Evol. Microbiol.">
        <title>The Global Catalogue of Microorganisms (GCM) 10K type strain sequencing project: providing services to taxonomists for standard genome sequencing and annotation.</title>
        <authorList>
            <consortium name="The Broad Institute Genomics Platform"/>
            <consortium name="The Broad Institute Genome Sequencing Center for Infectious Disease"/>
            <person name="Wu L."/>
            <person name="Ma J."/>
        </authorList>
    </citation>
    <scope>NUCLEOTIDE SEQUENCE [LARGE SCALE GENOMIC DNA]</scope>
    <source>
        <strain evidence="4">CCUG 46385</strain>
    </source>
</reference>
<dbReference type="InterPro" id="IPR036582">
    <property type="entry name" value="Mao_N_sf"/>
</dbReference>
<organism evidence="3 4">
    <name type="scientific">Filifactor villosus</name>
    <dbReference type="NCBI Taxonomy" id="29374"/>
    <lineage>
        <taxon>Bacteria</taxon>
        <taxon>Bacillati</taxon>
        <taxon>Bacillota</taxon>
        <taxon>Clostridia</taxon>
        <taxon>Peptostreptococcales</taxon>
        <taxon>Filifactoraceae</taxon>
        <taxon>Filifactor</taxon>
    </lineage>
</organism>
<gene>
    <name evidence="3" type="ORF">ACFO4R_10900</name>
</gene>
<feature type="signal peptide" evidence="1">
    <location>
        <begin position="1"/>
        <end position="21"/>
    </location>
</feature>
<dbReference type="RefSeq" id="WP_379789169.1">
    <property type="nucleotide sequence ID" value="NZ_JBHSHL010000052.1"/>
</dbReference>